<dbReference type="InterPro" id="IPR028889">
    <property type="entry name" value="USP"/>
</dbReference>
<dbReference type="InterPro" id="IPR038765">
    <property type="entry name" value="Papain-like_cys_pep_sf"/>
</dbReference>
<feature type="domain" description="USP" evidence="2">
    <location>
        <begin position="607"/>
        <end position="859"/>
    </location>
</feature>
<keyword evidence="4" id="KW-1185">Reference proteome</keyword>
<reference evidence="3" key="1">
    <citation type="submission" date="2021-09" db="EMBL/GenBank/DDBJ databases">
        <authorList>
            <consortium name="AG Swart"/>
            <person name="Singh M."/>
            <person name="Singh A."/>
            <person name="Seah K."/>
            <person name="Emmerich C."/>
        </authorList>
    </citation>
    <scope>NUCLEOTIDE SEQUENCE</scope>
    <source>
        <strain evidence="3">ATCC30299</strain>
    </source>
</reference>
<feature type="coiled-coil region" evidence="1">
    <location>
        <begin position="481"/>
        <end position="537"/>
    </location>
</feature>
<keyword evidence="1" id="KW-0175">Coiled coil</keyword>
<protein>
    <recommendedName>
        <fullName evidence="2">USP domain-containing protein</fullName>
    </recommendedName>
</protein>
<evidence type="ECO:0000256" key="1">
    <source>
        <dbReference type="SAM" id="Coils"/>
    </source>
</evidence>
<dbReference type="Pfam" id="PF00443">
    <property type="entry name" value="UCH"/>
    <property type="match status" value="1"/>
</dbReference>
<evidence type="ECO:0000313" key="4">
    <source>
        <dbReference type="Proteomes" id="UP001162131"/>
    </source>
</evidence>
<dbReference type="EMBL" id="CAJZBQ010000012">
    <property type="protein sequence ID" value="CAG9314286.1"/>
    <property type="molecule type" value="Genomic_DNA"/>
</dbReference>
<dbReference type="SUPFAM" id="SSF54001">
    <property type="entry name" value="Cysteine proteinases"/>
    <property type="match status" value="1"/>
</dbReference>
<evidence type="ECO:0000313" key="3">
    <source>
        <dbReference type="EMBL" id="CAG9314286.1"/>
    </source>
</evidence>
<dbReference type="GO" id="GO:0004843">
    <property type="term" value="F:cysteine-type deubiquitinase activity"/>
    <property type="evidence" value="ECO:0007669"/>
    <property type="project" value="InterPro"/>
</dbReference>
<dbReference type="Gene3D" id="3.90.70.10">
    <property type="entry name" value="Cysteine proteinases"/>
    <property type="match status" value="1"/>
</dbReference>
<organism evidence="3 4">
    <name type="scientific">Blepharisma stoltei</name>
    <dbReference type="NCBI Taxonomy" id="1481888"/>
    <lineage>
        <taxon>Eukaryota</taxon>
        <taxon>Sar</taxon>
        <taxon>Alveolata</taxon>
        <taxon>Ciliophora</taxon>
        <taxon>Postciliodesmatophora</taxon>
        <taxon>Heterotrichea</taxon>
        <taxon>Heterotrichida</taxon>
        <taxon>Blepharismidae</taxon>
        <taxon>Blepharisma</taxon>
    </lineage>
</organism>
<dbReference type="InterPro" id="IPR001394">
    <property type="entry name" value="Peptidase_C19_UCH"/>
</dbReference>
<dbReference type="Proteomes" id="UP001162131">
    <property type="component" value="Unassembled WGS sequence"/>
</dbReference>
<gene>
    <name evidence="3" type="ORF">BSTOLATCC_MIC11297</name>
</gene>
<name>A0AAU9IKL4_9CILI</name>
<comment type="caution">
    <text evidence="3">The sequence shown here is derived from an EMBL/GenBank/DDBJ whole genome shotgun (WGS) entry which is preliminary data.</text>
</comment>
<dbReference type="PROSITE" id="PS50235">
    <property type="entry name" value="USP_3"/>
    <property type="match status" value="1"/>
</dbReference>
<proteinExistence type="predicted"/>
<evidence type="ECO:0000259" key="2">
    <source>
        <dbReference type="PROSITE" id="PS50235"/>
    </source>
</evidence>
<sequence length="860" mass="100449">MSTSNLRTACWVIATINNNSAHHGLNFQIRDKEMDDIINNAFRSQISDRTLWKFYILLNRSLSDIFEEFFKRNPICYNFIQIIEKNLREVSTDLKDIIFVQKRESRIKFNIYEGEYKLISSFNNKQVLCLFDDQWYDCSSQEAKILKGQLNFVCPTTLVYLRLKKSLMDHDIKITSEKSQRVQKLLSDNRVKELYSRNASAEPTALSSKNWFKSPDPFPSAFNHKASGTESKILESDEYNSENHKEIKGEIKSIGNQFDKNTGCDTEKDDLKIKILIEKSLADVEARLRKEFERKLQKNLEIYSHEESLRYQQANKAKEDLLNFIDPEAIIEKARKRAYGDLVSINNQSYEQFYNVYIKPLDEKFKNFDSKLKQFDITKNNIDPEAIIEEARKRAHDDLVSTIDQNYKQLYNLYQEIKSSSAIDLKILQESNQNTECKLAELENYLKPKIGMLNLKYDNLDSSFTSKLEQINQKFINIPSKQQIDETLAGLQIKIESWNKETEKKLKDWEALSSADKKFNKEKIDSFENKIQQLEHKKNAKITVEFDYSQIVPSNQPIISPQPKILPLNLVKDLLNDPEIQAEAPCISSQQEAPRLKADHSKAFSKSGLPNMWNTSYMNSLIQILASATEFAEFIKNCSSDKLLRSLTQVIQLIQSNSPEHQIRPHIKEIKDIIPEEYSMVNFNGFYKNDPKDLFIIISGKVGNPELFSIIKKQSFTCQFNHKEEKEDSQNFINIPENQQNDIESFLNWLKDWKNFSGQNQLHCANCGGMRDIVMKTESIQWPCILAIYMPSRLSQEIPSSLQVENNFYNLFGVICWYEKNFIAFTKNDENEWEKYNDSDVSKTDPDWNRLYLAFYKKNN</sequence>
<dbReference type="AlphaFoldDB" id="A0AAU9IKL4"/>
<dbReference type="GO" id="GO:0016579">
    <property type="term" value="P:protein deubiquitination"/>
    <property type="evidence" value="ECO:0007669"/>
    <property type="project" value="InterPro"/>
</dbReference>
<accession>A0AAU9IKL4</accession>